<name>A0ABN6WZ89_9BACT</name>
<sequence length="285" mass="31705">MRRIWIFAVVACMAFGGEIRYGDGTFEMEGGFLGLTVSRSTDIESYSLVEQHKNISDSVWYYAYNLTWFDSKRLQQASQSLVTGGEPYATSVIEMPSLDYRFEGFDAEGVVGYDFYHDSERTYAGAGLMFGLSTPWIDSQKSGDSSTDPAYDDLYEKSKTEILTFRVGPSIQVSKALGSIFSIYGSATIGYQFGSVKNDYARTDSNVQGWFDAVDIGLRLQALSYDKDMGWFTLSPRLYATAGFRYTYWQLKDLAVDTSGSGIAFGESDLKMSTSTVYAAIGYAF</sequence>
<organism evidence="1 2">
    <name type="scientific">Hydrogenimonas cancrithermarum</name>
    <dbReference type="NCBI Taxonomy" id="2993563"/>
    <lineage>
        <taxon>Bacteria</taxon>
        <taxon>Pseudomonadati</taxon>
        <taxon>Campylobacterota</taxon>
        <taxon>Epsilonproteobacteria</taxon>
        <taxon>Campylobacterales</taxon>
        <taxon>Hydrogenimonadaceae</taxon>
        <taxon>Hydrogenimonas</taxon>
    </lineage>
</organism>
<proteinExistence type="predicted"/>
<keyword evidence="2" id="KW-1185">Reference proteome</keyword>
<protein>
    <recommendedName>
        <fullName evidence="3">Outer membrane protein beta-barrel domain-containing protein</fullName>
    </recommendedName>
</protein>
<evidence type="ECO:0008006" key="3">
    <source>
        <dbReference type="Google" id="ProtNLM"/>
    </source>
</evidence>
<reference evidence="1 2" key="1">
    <citation type="submission" date="2023-03" db="EMBL/GenBank/DDBJ databases">
        <title>Description of Hydrogenimonas sp. ISO32.</title>
        <authorList>
            <person name="Mino S."/>
            <person name="Fukazawa S."/>
            <person name="Sawabe T."/>
        </authorList>
    </citation>
    <scope>NUCLEOTIDE SEQUENCE [LARGE SCALE GENOMIC DNA]</scope>
    <source>
        <strain evidence="1 2">ISO32</strain>
    </source>
</reference>
<evidence type="ECO:0000313" key="2">
    <source>
        <dbReference type="Proteomes" id="UP001321445"/>
    </source>
</evidence>
<gene>
    <name evidence="1" type="ORF">HCR_20060</name>
</gene>
<dbReference type="EMBL" id="AP027370">
    <property type="protein sequence ID" value="BDY13694.1"/>
    <property type="molecule type" value="Genomic_DNA"/>
</dbReference>
<dbReference type="Proteomes" id="UP001321445">
    <property type="component" value="Chromosome"/>
</dbReference>
<accession>A0ABN6WZ89</accession>
<evidence type="ECO:0000313" key="1">
    <source>
        <dbReference type="EMBL" id="BDY13694.1"/>
    </source>
</evidence>
<dbReference type="RefSeq" id="WP_286336638.1">
    <property type="nucleotide sequence ID" value="NZ_AP027370.1"/>
</dbReference>